<dbReference type="Proteomes" id="UP000294744">
    <property type="component" value="Unassembled WGS sequence"/>
</dbReference>
<organism evidence="1 2">
    <name type="scientific">Saccharopolyspora aridisoli</name>
    <dbReference type="NCBI Taxonomy" id="2530385"/>
    <lineage>
        <taxon>Bacteria</taxon>
        <taxon>Bacillati</taxon>
        <taxon>Actinomycetota</taxon>
        <taxon>Actinomycetes</taxon>
        <taxon>Pseudonocardiales</taxon>
        <taxon>Pseudonocardiaceae</taxon>
        <taxon>Saccharopolyspora</taxon>
    </lineage>
</organism>
<keyword evidence="2" id="KW-1185">Reference proteome</keyword>
<reference evidence="1 2" key="1">
    <citation type="submission" date="2019-03" db="EMBL/GenBank/DDBJ databases">
        <title>Draft genome sequences of novel Actinobacteria.</title>
        <authorList>
            <person name="Sahin N."/>
            <person name="Ay H."/>
            <person name="Saygin H."/>
        </authorList>
    </citation>
    <scope>NUCLEOTIDE SEQUENCE [LARGE SCALE GENOMIC DNA]</scope>
    <source>
        <strain evidence="1 2">16K404</strain>
    </source>
</reference>
<dbReference type="AlphaFoldDB" id="A0A4R4UIE6"/>
<dbReference type="OrthoDB" id="3632666at2"/>
<proteinExistence type="predicted"/>
<evidence type="ECO:0000313" key="2">
    <source>
        <dbReference type="Proteomes" id="UP000294744"/>
    </source>
</evidence>
<protein>
    <submittedName>
        <fullName evidence="1">Uncharacterized protein</fullName>
    </submittedName>
</protein>
<name>A0A4R4UIE6_9PSEU</name>
<dbReference type="EMBL" id="SMKV01000029">
    <property type="protein sequence ID" value="TDC89876.1"/>
    <property type="molecule type" value="Genomic_DNA"/>
</dbReference>
<comment type="caution">
    <text evidence="1">The sequence shown here is derived from an EMBL/GenBank/DDBJ whole genome shotgun (WGS) entry which is preliminary data.</text>
</comment>
<gene>
    <name evidence="1" type="ORF">E1161_20370</name>
</gene>
<accession>A0A4R4UIE6</accession>
<dbReference type="RefSeq" id="WP_132625680.1">
    <property type="nucleotide sequence ID" value="NZ_SMKV01000029.1"/>
</dbReference>
<evidence type="ECO:0000313" key="1">
    <source>
        <dbReference type="EMBL" id="TDC89876.1"/>
    </source>
</evidence>
<sequence length="139" mass="15104">MADVRAFVGPFGQSLDDYAVASGRLADVVEPPALGDQFGQRSREAVPVLLPVLGGRLRVGRRGGRPHHVRRNRAARIRIQSTQTPEALALGLVDSRCTSAELIPLALRQIRALSDREFAPVNRARCAHHDGGGRTSWPL</sequence>